<evidence type="ECO:0000256" key="6">
    <source>
        <dbReference type="ARBA" id="ARBA00022840"/>
    </source>
</evidence>
<comment type="similarity">
    <text evidence="1 8">Belongs to the CoaE family.</text>
</comment>
<dbReference type="EC" id="2.7.1.24" evidence="8"/>
<dbReference type="EMBL" id="CP046314">
    <property type="protein sequence ID" value="QGS09924.1"/>
    <property type="molecule type" value="Genomic_DNA"/>
</dbReference>
<dbReference type="CDD" id="cd02022">
    <property type="entry name" value="DPCK"/>
    <property type="match status" value="1"/>
</dbReference>
<dbReference type="Proteomes" id="UP000425411">
    <property type="component" value="Chromosome"/>
</dbReference>
<evidence type="ECO:0000256" key="7">
    <source>
        <dbReference type="ARBA" id="ARBA00022993"/>
    </source>
</evidence>
<accession>A0A2X4N7S9</accession>
<evidence type="ECO:0000313" key="9">
    <source>
        <dbReference type="EMBL" id="QGS09924.1"/>
    </source>
</evidence>
<keyword evidence="7 8" id="KW-0173">Coenzyme A biosynthesis</keyword>
<keyword evidence="10" id="KW-1185">Reference proteome</keyword>
<evidence type="ECO:0000256" key="5">
    <source>
        <dbReference type="ARBA" id="ARBA00022777"/>
    </source>
</evidence>
<dbReference type="PANTHER" id="PTHR10695">
    <property type="entry name" value="DEPHOSPHO-COA KINASE-RELATED"/>
    <property type="match status" value="1"/>
</dbReference>
<dbReference type="InterPro" id="IPR027417">
    <property type="entry name" value="P-loop_NTPase"/>
</dbReference>
<dbReference type="HAMAP" id="MF_00376">
    <property type="entry name" value="Dephospho_CoA_kinase"/>
    <property type="match status" value="1"/>
</dbReference>
<protein>
    <recommendedName>
        <fullName evidence="8">Dephospho-CoA kinase</fullName>
        <ecNumber evidence="8">2.7.1.24</ecNumber>
    </recommendedName>
    <alternativeName>
        <fullName evidence="8">Dephosphocoenzyme A kinase</fullName>
    </alternativeName>
</protein>
<sequence>MIIGITGSIACGKSLVSNYLQEKGYTIIDADKIGHMALENDEVKKQLVNKFGKSILKDNEVNRVTLGKLVFENNENLKELNNIIHPQIRKNISEQIQVHKNEKLVFVDVPLLFEAKFDDLVEKIIVISLDEKIQLERLMNRNSLSKEEALQRIKSQIPVREKEKLGDYVVDNSFTQENTYNQVDRILEKLKLGE</sequence>
<dbReference type="SUPFAM" id="SSF52540">
    <property type="entry name" value="P-loop containing nucleoside triphosphate hydrolases"/>
    <property type="match status" value="1"/>
</dbReference>
<organism evidence="9 10">
    <name type="scientific">Gemella morbillorum</name>
    <dbReference type="NCBI Taxonomy" id="29391"/>
    <lineage>
        <taxon>Bacteria</taxon>
        <taxon>Bacillati</taxon>
        <taxon>Bacillota</taxon>
        <taxon>Bacilli</taxon>
        <taxon>Bacillales</taxon>
        <taxon>Gemellaceae</taxon>
        <taxon>Gemella</taxon>
    </lineage>
</organism>
<dbReference type="NCBIfam" id="TIGR00152">
    <property type="entry name" value="dephospho-CoA kinase"/>
    <property type="match status" value="1"/>
</dbReference>
<dbReference type="Gene3D" id="3.40.50.300">
    <property type="entry name" value="P-loop containing nucleotide triphosphate hydrolases"/>
    <property type="match status" value="1"/>
</dbReference>
<evidence type="ECO:0000256" key="8">
    <source>
        <dbReference type="HAMAP-Rule" id="MF_00376"/>
    </source>
</evidence>
<dbReference type="GO" id="GO:0005524">
    <property type="term" value="F:ATP binding"/>
    <property type="evidence" value="ECO:0007669"/>
    <property type="project" value="UniProtKB-UniRule"/>
</dbReference>
<keyword evidence="3 8" id="KW-0808">Transferase</keyword>
<comment type="pathway">
    <text evidence="8">Cofactor biosynthesis; coenzyme A biosynthesis; CoA from (R)-pantothenate: step 5/5.</text>
</comment>
<dbReference type="GO" id="GO:0004140">
    <property type="term" value="F:dephospho-CoA kinase activity"/>
    <property type="evidence" value="ECO:0007669"/>
    <property type="project" value="UniProtKB-UniRule"/>
</dbReference>
<dbReference type="InterPro" id="IPR001977">
    <property type="entry name" value="Depp_CoAkinase"/>
</dbReference>
<name>A0A2X4N7S9_9BACL</name>
<dbReference type="AlphaFoldDB" id="A0A2X4N7S9"/>
<keyword evidence="4 8" id="KW-0547">Nucleotide-binding</keyword>
<dbReference type="OrthoDB" id="9812943at2"/>
<feature type="binding site" evidence="8">
    <location>
        <begin position="10"/>
        <end position="15"/>
    </location>
    <ligand>
        <name>ATP</name>
        <dbReference type="ChEBI" id="CHEBI:30616"/>
    </ligand>
</feature>
<comment type="catalytic activity">
    <reaction evidence="8">
        <text>3'-dephospho-CoA + ATP = ADP + CoA + H(+)</text>
        <dbReference type="Rhea" id="RHEA:18245"/>
        <dbReference type="ChEBI" id="CHEBI:15378"/>
        <dbReference type="ChEBI" id="CHEBI:30616"/>
        <dbReference type="ChEBI" id="CHEBI:57287"/>
        <dbReference type="ChEBI" id="CHEBI:57328"/>
        <dbReference type="ChEBI" id="CHEBI:456216"/>
        <dbReference type="EC" id="2.7.1.24"/>
    </reaction>
</comment>
<keyword evidence="6 8" id="KW-0067">ATP-binding</keyword>
<comment type="subcellular location">
    <subcellularLocation>
        <location evidence="8">Cytoplasm</location>
    </subcellularLocation>
</comment>
<evidence type="ECO:0000256" key="4">
    <source>
        <dbReference type="ARBA" id="ARBA00022741"/>
    </source>
</evidence>
<evidence type="ECO:0000256" key="2">
    <source>
        <dbReference type="ARBA" id="ARBA00022490"/>
    </source>
</evidence>
<dbReference type="Pfam" id="PF01121">
    <property type="entry name" value="CoaE"/>
    <property type="match status" value="1"/>
</dbReference>
<proteinExistence type="inferred from homology"/>
<evidence type="ECO:0000256" key="1">
    <source>
        <dbReference type="ARBA" id="ARBA00009018"/>
    </source>
</evidence>
<dbReference type="GO" id="GO:0005737">
    <property type="term" value="C:cytoplasm"/>
    <property type="evidence" value="ECO:0007669"/>
    <property type="project" value="UniProtKB-SubCell"/>
</dbReference>
<comment type="function">
    <text evidence="8">Catalyzes the phosphorylation of the 3'-hydroxyl group of dephosphocoenzyme A to form coenzyme A.</text>
</comment>
<evidence type="ECO:0000313" key="10">
    <source>
        <dbReference type="Proteomes" id="UP000425411"/>
    </source>
</evidence>
<dbReference type="GO" id="GO:0015937">
    <property type="term" value="P:coenzyme A biosynthetic process"/>
    <property type="evidence" value="ECO:0007669"/>
    <property type="project" value="UniProtKB-UniRule"/>
</dbReference>
<gene>
    <name evidence="8" type="primary">coaE</name>
    <name evidence="9" type="ORF">FOC49_04920</name>
</gene>
<dbReference type="PROSITE" id="PS51219">
    <property type="entry name" value="DPCK"/>
    <property type="match status" value="1"/>
</dbReference>
<evidence type="ECO:0000256" key="3">
    <source>
        <dbReference type="ARBA" id="ARBA00022679"/>
    </source>
</evidence>
<keyword evidence="5 8" id="KW-0418">Kinase</keyword>
<dbReference type="FunFam" id="3.40.50.300:FF:000991">
    <property type="entry name" value="Dephospho-CoA kinase"/>
    <property type="match status" value="1"/>
</dbReference>
<keyword evidence="2 8" id="KW-0963">Cytoplasm</keyword>
<dbReference type="PANTHER" id="PTHR10695:SF46">
    <property type="entry name" value="BIFUNCTIONAL COENZYME A SYNTHASE-RELATED"/>
    <property type="match status" value="1"/>
</dbReference>
<reference evidence="9 10" key="1">
    <citation type="submission" date="2019-11" db="EMBL/GenBank/DDBJ databases">
        <title>FDA dAtabase for Regulatory Grade micrObial Sequences (FDA-ARGOS): Supporting development and validation of Infectious Disease Dx tests.</title>
        <authorList>
            <person name="Turner S."/>
            <person name="Byrd R."/>
            <person name="Tallon L."/>
            <person name="Sadzewicz L."/>
            <person name="Vavikolanu K."/>
            <person name="Mehta A."/>
            <person name="Aluvathingal J."/>
            <person name="Nadendla S."/>
            <person name="Myers T."/>
            <person name="Yan Y."/>
            <person name="Sichtig H."/>
        </authorList>
    </citation>
    <scope>NUCLEOTIDE SEQUENCE [LARGE SCALE GENOMIC DNA]</scope>
    <source>
        <strain evidence="9 10">FDAARGOS_741</strain>
    </source>
</reference>